<comment type="caution">
    <text evidence="1">The sequence shown here is derived from an EMBL/GenBank/DDBJ whole genome shotgun (WGS) entry which is preliminary data.</text>
</comment>
<dbReference type="AlphaFoldDB" id="A0A3M7Q6Z5"/>
<organism evidence="1 2">
    <name type="scientific">Brachionus plicatilis</name>
    <name type="common">Marine rotifer</name>
    <name type="synonym">Brachionus muelleri</name>
    <dbReference type="NCBI Taxonomy" id="10195"/>
    <lineage>
        <taxon>Eukaryota</taxon>
        <taxon>Metazoa</taxon>
        <taxon>Spiralia</taxon>
        <taxon>Gnathifera</taxon>
        <taxon>Rotifera</taxon>
        <taxon>Eurotatoria</taxon>
        <taxon>Monogononta</taxon>
        <taxon>Pseudotrocha</taxon>
        <taxon>Ploima</taxon>
        <taxon>Brachionidae</taxon>
        <taxon>Brachionus</taxon>
    </lineage>
</organism>
<dbReference type="EMBL" id="REGN01007135">
    <property type="protein sequence ID" value="RNA07176.1"/>
    <property type="molecule type" value="Genomic_DNA"/>
</dbReference>
<name>A0A3M7Q6Z5_BRAPC</name>
<accession>A0A3M7Q6Z5</accession>
<sequence>MNLYTSAIKILNLYPNFSFDYAAPLTKLPAFGSCTKIKNKNTEIREKKLFGNFLLITVCQFKKLILNKLKSYLMNFARLYFPFKALDLINLPQINYFPLKL</sequence>
<keyword evidence="2" id="KW-1185">Reference proteome</keyword>
<dbReference type="Proteomes" id="UP000276133">
    <property type="component" value="Unassembled WGS sequence"/>
</dbReference>
<reference evidence="1 2" key="1">
    <citation type="journal article" date="2018" name="Sci. Rep.">
        <title>Genomic signatures of local adaptation to the degree of environmental predictability in rotifers.</title>
        <authorList>
            <person name="Franch-Gras L."/>
            <person name="Hahn C."/>
            <person name="Garcia-Roger E.M."/>
            <person name="Carmona M.J."/>
            <person name="Serra M."/>
            <person name="Gomez A."/>
        </authorList>
    </citation>
    <scope>NUCLEOTIDE SEQUENCE [LARGE SCALE GENOMIC DNA]</scope>
    <source>
        <strain evidence="1">HYR1</strain>
    </source>
</reference>
<gene>
    <name evidence="1" type="ORF">BpHYR1_019652</name>
</gene>
<proteinExistence type="predicted"/>
<evidence type="ECO:0000313" key="1">
    <source>
        <dbReference type="EMBL" id="RNA07176.1"/>
    </source>
</evidence>
<evidence type="ECO:0000313" key="2">
    <source>
        <dbReference type="Proteomes" id="UP000276133"/>
    </source>
</evidence>
<protein>
    <submittedName>
        <fullName evidence="1">Uncharacterized protein</fullName>
    </submittedName>
</protein>